<evidence type="ECO:0000313" key="2">
    <source>
        <dbReference type="EMBL" id="VDO45479.1"/>
    </source>
</evidence>
<accession>A0A0N4WME1</accession>
<keyword evidence="3" id="KW-1185">Reference proteome</keyword>
<evidence type="ECO:0000313" key="4">
    <source>
        <dbReference type="WBParaSite" id="HPLM_0001237301-mRNA-1"/>
    </source>
</evidence>
<dbReference type="AlphaFoldDB" id="A0A0N4WME1"/>
<organism evidence="4">
    <name type="scientific">Haemonchus placei</name>
    <name type="common">Barber's pole worm</name>
    <dbReference type="NCBI Taxonomy" id="6290"/>
    <lineage>
        <taxon>Eukaryota</taxon>
        <taxon>Metazoa</taxon>
        <taxon>Ecdysozoa</taxon>
        <taxon>Nematoda</taxon>
        <taxon>Chromadorea</taxon>
        <taxon>Rhabditida</taxon>
        <taxon>Rhabditina</taxon>
        <taxon>Rhabditomorpha</taxon>
        <taxon>Strongyloidea</taxon>
        <taxon>Trichostrongylidae</taxon>
        <taxon>Haemonchus</taxon>
    </lineage>
</organism>
<feature type="region of interest" description="Disordered" evidence="1">
    <location>
        <begin position="1"/>
        <end position="68"/>
    </location>
</feature>
<dbReference type="OrthoDB" id="5801062at2759"/>
<dbReference type="WBParaSite" id="HPLM_0001237301-mRNA-1">
    <property type="protein sequence ID" value="HPLM_0001237301-mRNA-1"/>
    <property type="gene ID" value="HPLM_0001237301"/>
</dbReference>
<feature type="region of interest" description="Disordered" evidence="1">
    <location>
        <begin position="106"/>
        <end position="147"/>
    </location>
</feature>
<dbReference type="EMBL" id="UZAF01017846">
    <property type="protein sequence ID" value="VDO45479.1"/>
    <property type="molecule type" value="Genomic_DNA"/>
</dbReference>
<proteinExistence type="predicted"/>
<dbReference type="STRING" id="6290.A0A0N4WME1"/>
<evidence type="ECO:0000256" key="1">
    <source>
        <dbReference type="SAM" id="MobiDB-lite"/>
    </source>
</evidence>
<dbReference type="OMA" id="NYWEVGF"/>
<reference evidence="4" key="1">
    <citation type="submission" date="2017-02" db="UniProtKB">
        <authorList>
            <consortium name="WormBaseParasite"/>
        </authorList>
    </citation>
    <scope>IDENTIFICATION</scope>
</reference>
<gene>
    <name evidence="2" type="ORF">HPLM_LOCUS12365</name>
</gene>
<dbReference type="Proteomes" id="UP000268014">
    <property type="component" value="Unassembled WGS sequence"/>
</dbReference>
<protein>
    <submittedName>
        <fullName evidence="4">BUD22 domain-containing protein</fullName>
    </submittedName>
</protein>
<reference evidence="2 3" key="2">
    <citation type="submission" date="2018-11" db="EMBL/GenBank/DDBJ databases">
        <authorList>
            <consortium name="Pathogen Informatics"/>
        </authorList>
    </citation>
    <scope>NUCLEOTIDE SEQUENCE [LARGE SCALE GENOMIC DNA]</scope>
    <source>
        <strain evidence="2 3">MHpl1</strain>
    </source>
</reference>
<evidence type="ECO:0000313" key="3">
    <source>
        <dbReference type="Proteomes" id="UP000268014"/>
    </source>
</evidence>
<sequence length="300" mass="33950">MPSRQEPEVITLSDTDEQESQDLFESPIDEKKSRNCTDDSDDLFSSPEQTEDVLIIEPRSKKPSSLSPKLVLKNGIDPRNLNGKIRRSSSVIVSPRKSLTPSVIWRRKRSSNGSTEEKSPLHGTLSRKFSPGKVKRIGPPERKVKSDPWTNIKLGEISKKFEERNKIMTELVQRDKDFLNIVHGGALERVQKEAKERLVEGAVIRNKADRARMKGVTCAASKAYFDALELSPDSKERRINEISRVRVVAQKMPSTPENYWEVGFPSESEQRRRGLIKEICCPVEYLIFSCAVTANGLSLK</sequence>
<name>A0A0N4WME1_HAEPC</name>
<feature type="compositionally biased region" description="Basic and acidic residues" evidence="1">
    <location>
        <begin position="28"/>
        <end position="37"/>
    </location>
</feature>